<evidence type="ECO:0000256" key="1">
    <source>
        <dbReference type="SAM" id="MobiDB-lite"/>
    </source>
</evidence>
<evidence type="ECO:0000313" key="3">
    <source>
        <dbReference type="Proteomes" id="UP001165205"/>
    </source>
</evidence>
<dbReference type="AlphaFoldDB" id="A0AAN5BMG9"/>
<organism evidence="2 3">
    <name type="scientific">Aspergillus oryzae</name>
    <name type="common">Yellow koji mold</name>
    <dbReference type="NCBI Taxonomy" id="5062"/>
    <lineage>
        <taxon>Eukaryota</taxon>
        <taxon>Fungi</taxon>
        <taxon>Dikarya</taxon>
        <taxon>Ascomycota</taxon>
        <taxon>Pezizomycotina</taxon>
        <taxon>Eurotiomycetes</taxon>
        <taxon>Eurotiomycetidae</taxon>
        <taxon>Eurotiales</taxon>
        <taxon>Aspergillaceae</taxon>
        <taxon>Aspergillus</taxon>
        <taxon>Aspergillus subgen. Circumdati</taxon>
    </lineage>
</organism>
<dbReference type="EMBL" id="BSYA01000004">
    <property type="protein sequence ID" value="GMG23256.1"/>
    <property type="molecule type" value="Genomic_DNA"/>
</dbReference>
<gene>
    <name evidence="2" type="ORF">Aory04_000074400</name>
</gene>
<feature type="compositionally biased region" description="Polar residues" evidence="1">
    <location>
        <begin position="1"/>
        <end position="10"/>
    </location>
</feature>
<proteinExistence type="predicted"/>
<comment type="caution">
    <text evidence="2">The sequence shown here is derived from an EMBL/GenBank/DDBJ whole genome shotgun (WGS) entry which is preliminary data.</text>
</comment>
<accession>A0AAN5BMG9</accession>
<sequence length="88" mass="10151">MSTKRANTNKYHGPSQRRQSQTSQWTNNHTSIKNYLVVDWSSDKALGIMVTLYIPSAWPISIHTNRTQHLPKGVTIECWIDDQLPMIL</sequence>
<dbReference type="Proteomes" id="UP001165205">
    <property type="component" value="Unassembled WGS sequence"/>
</dbReference>
<protein>
    <submittedName>
        <fullName evidence="2">Unnamed protein product</fullName>
    </submittedName>
</protein>
<evidence type="ECO:0000313" key="2">
    <source>
        <dbReference type="EMBL" id="GMG23256.1"/>
    </source>
</evidence>
<feature type="region of interest" description="Disordered" evidence="1">
    <location>
        <begin position="1"/>
        <end position="26"/>
    </location>
</feature>
<name>A0AAN5BMG9_ASPOZ</name>
<reference evidence="2" key="1">
    <citation type="submission" date="2023-04" db="EMBL/GenBank/DDBJ databases">
        <title>Aspergillus oryzae NBRC 4228.</title>
        <authorList>
            <person name="Ichikawa N."/>
            <person name="Sato H."/>
            <person name="Tonouchi N."/>
        </authorList>
    </citation>
    <scope>NUCLEOTIDE SEQUENCE</scope>
    <source>
        <strain evidence="2">NBRC 4228</strain>
    </source>
</reference>